<reference evidence="3" key="1">
    <citation type="submission" date="2019-04" db="EMBL/GenBank/DDBJ databases">
        <authorList>
            <person name="Melise S."/>
            <person name="Noan J."/>
            <person name="Okalmin O."/>
        </authorList>
    </citation>
    <scope>NUCLEOTIDE SEQUENCE</scope>
    <source>
        <strain evidence="3">FN9</strain>
    </source>
</reference>
<gene>
    <name evidence="3" type="ORF">FUG_LOCUS462769</name>
    <name evidence="2" type="ORF">MDCFG202_LOCUS297759</name>
</gene>
<name>A0A4E9EGC9_GIBZA</name>
<feature type="region of interest" description="Disordered" evidence="1">
    <location>
        <begin position="1"/>
        <end position="27"/>
    </location>
</feature>
<dbReference type="EMBL" id="CAJPIJ010000141">
    <property type="protein sequence ID" value="CAG1987545.1"/>
    <property type="molecule type" value="Genomic_DNA"/>
</dbReference>
<accession>A0A4E9EGC9</accession>
<dbReference type="EMBL" id="CAAKMV010000156">
    <property type="protein sequence ID" value="VIO61984.1"/>
    <property type="molecule type" value="Genomic_DNA"/>
</dbReference>
<dbReference type="Proteomes" id="UP000746612">
    <property type="component" value="Unassembled WGS sequence"/>
</dbReference>
<feature type="compositionally biased region" description="Polar residues" evidence="1">
    <location>
        <begin position="14"/>
        <end position="27"/>
    </location>
</feature>
<dbReference type="AlphaFoldDB" id="A0A4E9EGC9"/>
<evidence type="ECO:0000313" key="3">
    <source>
        <dbReference type="EMBL" id="VIO61984.1"/>
    </source>
</evidence>
<sequence>MNIAIRSGADPSAPWSTHRSGTHTQPALNKVASGYEYQAITNNKSETNTTARQAHRRLSPQIGYDTWVVYQVSAMLLETISHLDANYTLMAKVARLH</sequence>
<proteinExistence type="predicted"/>
<evidence type="ECO:0000256" key="1">
    <source>
        <dbReference type="SAM" id="MobiDB-lite"/>
    </source>
</evidence>
<evidence type="ECO:0000313" key="2">
    <source>
        <dbReference type="EMBL" id="CAG1987545.1"/>
    </source>
</evidence>
<reference evidence="2" key="2">
    <citation type="submission" date="2021-03" db="EMBL/GenBank/DDBJ databases">
        <authorList>
            <person name="Alouane T."/>
            <person name="Langin T."/>
            <person name="Bonhomme L."/>
        </authorList>
    </citation>
    <scope>NUCLEOTIDE SEQUENCE</scope>
    <source>
        <strain evidence="2">MDC_Fg202</strain>
    </source>
</reference>
<protein>
    <submittedName>
        <fullName evidence="3">Uncharacterized protein</fullName>
    </submittedName>
</protein>
<organism evidence="3">
    <name type="scientific">Gibberella zeae</name>
    <name type="common">Wheat head blight fungus</name>
    <name type="synonym">Fusarium graminearum</name>
    <dbReference type="NCBI Taxonomy" id="5518"/>
    <lineage>
        <taxon>Eukaryota</taxon>
        <taxon>Fungi</taxon>
        <taxon>Dikarya</taxon>
        <taxon>Ascomycota</taxon>
        <taxon>Pezizomycotina</taxon>
        <taxon>Sordariomycetes</taxon>
        <taxon>Hypocreomycetidae</taxon>
        <taxon>Hypocreales</taxon>
        <taxon>Nectriaceae</taxon>
        <taxon>Fusarium</taxon>
    </lineage>
</organism>